<evidence type="ECO:0000313" key="1">
    <source>
        <dbReference type="EnsemblPlants" id="Bo3g111230.1"/>
    </source>
</evidence>
<proteinExistence type="predicted"/>
<protein>
    <submittedName>
        <fullName evidence="1">Uncharacterized protein</fullName>
    </submittedName>
</protein>
<evidence type="ECO:0000313" key="2">
    <source>
        <dbReference type="Proteomes" id="UP000032141"/>
    </source>
</evidence>
<dbReference type="AlphaFoldDB" id="A0A0D3BG89"/>
<accession>A0A0D3BG89</accession>
<dbReference type="Proteomes" id="UP000032141">
    <property type="component" value="Chromosome C3"/>
</dbReference>
<keyword evidence="2" id="KW-1185">Reference proteome</keyword>
<dbReference type="EnsemblPlants" id="Bo3g111230.1">
    <property type="protein sequence ID" value="Bo3g111230.1"/>
    <property type="gene ID" value="Bo3g111230"/>
</dbReference>
<dbReference type="OMA" id="IFDMGDS"/>
<dbReference type="HOGENOM" id="CLU_117359_0_0_1"/>
<dbReference type="Gramene" id="Bo3g111230.1">
    <property type="protein sequence ID" value="Bo3g111230.1"/>
    <property type="gene ID" value="Bo3g111230"/>
</dbReference>
<reference evidence="1 2" key="1">
    <citation type="journal article" date="2014" name="Genome Biol.">
        <title>Transcriptome and methylome profiling reveals relics of genome dominance in the mesopolyploid Brassica oleracea.</title>
        <authorList>
            <person name="Parkin I.A."/>
            <person name="Koh C."/>
            <person name="Tang H."/>
            <person name="Robinson S.J."/>
            <person name="Kagale S."/>
            <person name="Clarke W.E."/>
            <person name="Town C.D."/>
            <person name="Nixon J."/>
            <person name="Krishnakumar V."/>
            <person name="Bidwell S.L."/>
            <person name="Denoeud F."/>
            <person name="Belcram H."/>
            <person name="Links M.G."/>
            <person name="Just J."/>
            <person name="Clarke C."/>
            <person name="Bender T."/>
            <person name="Huebert T."/>
            <person name="Mason A.S."/>
            <person name="Pires J.C."/>
            <person name="Barker G."/>
            <person name="Moore J."/>
            <person name="Walley P.G."/>
            <person name="Manoli S."/>
            <person name="Batley J."/>
            <person name="Edwards D."/>
            <person name="Nelson M.N."/>
            <person name="Wang X."/>
            <person name="Paterson A.H."/>
            <person name="King G."/>
            <person name="Bancroft I."/>
            <person name="Chalhoub B."/>
            <person name="Sharpe A.G."/>
        </authorList>
    </citation>
    <scope>NUCLEOTIDE SEQUENCE</scope>
    <source>
        <strain evidence="1 2">cv. TO1000</strain>
    </source>
</reference>
<reference evidence="1" key="2">
    <citation type="submission" date="2015-03" db="UniProtKB">
        <authorList>
            <consortium name="EnsemblPlants"/>
        </authorList>
    </citation>
    <scope>IDENTIFICATION</scope>
</reference>
<organism evidence="1 2">
    <name type="scientific">Brassica oleracea var. oleracea</name>
    <dbReference type="NCBI Taxonomy" id="109376"/>
    <lineage>
        <taxon>Eukaryota</taxon>
        <taxon>Viridiplantae</taxon>
        <taxon>Streptophyta</taxon>
        <taxon>Embryophyta</taxon>
        <taxon>Tracheophyta</taxon>
        <taxon>Spermatophyta</taxon>
        <taxon>Magnoliopsida</taxon>
        <taxon>eudicotyledons</taxon>
        <taxon>Gunneridae</taxon>
        <taxon>Pentapetalae</taxon>
        <taxon>rosids</taxon>
        <taxon>malvids</taxon>
        <taxon>Brassicales</taxon>
        <taxon>Brassicaceae</taxon>
        <taxon>Brassiceae</taxon>
        <taxon>Brassica</taxon>
    </lineage>
</organism>
<name>A0A0D3BG89_BRAOL</name>
<sequence>MLHLWSALPPVQINNSGQFREFFLKCVNADNTRAICYAGLHAATSIGLEESIEILEPNVPRHGLSTLDVVIFNVCIGRDKEASQVFHLLAAHHGDLRSEDIFDMGDSIQWLLKTFNVPFFNTYGSSFQFPVDEVIMPPKCFYDHDYTVGVEGSCKNYKLYWICCNVCYML</sequence>